<evidence type="ECO:0000313" key="3">
    <source>
        <dbReference type="Proteomes" id="UP001066276"/>
    </source>
</evidence>
<feature type="compositionally biased region" description="Polar residues" evidence="1">
    <location>
        <begin position="48"/>
        <end position="58"/>
    </location>
</feature>
<evidence type="ECO:0000313" key="2">
    <source>
        <dbReference type="EMBL" id="KAJ1206684.1"/>
    </source>
</evidence>
<organism evidence="2 3">
    <name type="scientific">Pleurodeles waltl</name>
    <name type="common">Iberian ribbed newt</name>
    <dbReference type="NCBI Taxonomy" id="8319"/>
    <lineage>
        <taxon>Eukaryota</taxon>
        <taxon>Metazoa</taxon>
        <taxon>Chordata</taxon>
        <taxon>Craniata</taxon>
        <taxon>Vertebrata</taxon>
        <taxon>Euteleostomi</taxon>
        <taxon>Amphibia</taxon>
        <taxon>Batrachia</taxon>
        <taxon>Caudata</taxon>
        <taxon>Salamandroidea</taxon>
        <taxon>Salamandridae</taxon>
        <taxon>Pleurodelinae</taxon>
        <taxon>Pleurodeles</taxon>
    </lineage>
</organism>
<dbReference type="Proteomes" id="UP001066276">
    <property type="component" value="Chromosome 1_2"/>
</dbReference>
<reference evidence="2" key="1">
    <citation type="journal article" date="2022" name="bioRxiv">
        <title>Sequencing and chromosome-scale assembly of the giantPleurodeles waltlgenome.</title>
        <authorList>
            <person name="Brown T."/>
            <person name="Elewa A."/>
            <person name="Iarovenko S."/>
            <person name="Subramanian E."/>
            <person name="Araus A.J."/>
            <person name="Petzold A."/>
            <person name="Susuki M."/>
            <person name="Suzuki K.-i.T."/>
            <person name="Hayashi T."/>
            <person name="Toyoda A."/>
            <person name="Oliveira C."/>
            <person name="Osipova E."/>
            <person name="Leigh N.D."/>
            <person name="Simon A."/>
            <person name="Yun M.H."/>
        </authorList>
    </citation>
    <scope>NUCLEOTIDE SEQUENCE</scope>
    <source>
        <strain evidence="2">20211129_DDA</strain>
        <tissue evidence="2">Liver</tissue>
    </source>
</reference>
<name>A0AAV7W0V8_PLEWA</name>
<feature type="region of interest" description="Disordered" evidence="1">
    <location>
        <begin position="202"/>
        <end position="235"/>
    </location>
</feature>
<gene>
    <name evidence="2" type="ORF">NDU88_002085</name>
</gene>
<feature type="region of interest" description="Disordered" evidence="1">
    <location>
        <begin position="144"/>
        <end position="172"/>
    </location>
</feature>
<dbReference type="AlphaFoldDB" id="A0AAV7W0V8"/>
<feature type="compositionally biased region" description="Basic and acidic residues" evidence="1">
    <location>
        <begin position="218"/>
        <end position="235"/>
    </location>
</feature>
<evidence type="ECO:0000256" key="1">
    <source>
        <dbReference type="SAM" id="MobiDB-lite"/>
    </source>
</evidence>
<protein>
    <submittedName>
        <fullName evidence="2">Uncharacterized protein</fullName>
    </submittedName>
</protein>
<feature type="region of interest" description="Disordered" evidence="1">
    <location>
        <begin position="43"/>
        <end position="80"/>
    </location>
</feature>
<feature type="region of interest" description="Disordered" evidence="1">
    <location>
        <begin position="314"/>
        <end position="360"/>
    </location>
</feature>
<feature type="region of interest" description="Disordered" evidence="1">
    <location>
        <begin position="1"/>
        <end position="27"/>
    </location>
</feature>
<accession>A0AAV7W0V8</accession>
<sequence length="976" mass="110330">MEHPKGISSDELQSEDGNDLDTPRTKNLNFLRSKRLAFFTGEKARSSCGKNVRQSSLGDKNLKNKATESSNKQKQTPRLCEPQQIKCKQDNAVQEAPPSHSFKQKQETMLTLSDTNRSVVLNLDSCLVEGTCVPEVQKLSHVMEKSSNTTEHKDCSPKHNHEADNGIQETPRPNLLEKNACFLVRSFVSGLEDPSLEDLCVSEKHKSRGSTEESTESTSDHKETPRPPEPRQDNHELHHYTQEATMPYLHRLKKETMFTQPKSDRSVMRRSYVSDLDDGLLDDVHVPETQKLKHVMGWAQKFLKKRECEDDIEASATVSESDEISPITGDNRTPNIRKEDTKRLQLSKRHQSHDYKSSPSSEVCLSSYLGKNQNTKEGAASLYFCKDSILASEKKYQYDIKEKKGWKEEANINISGVKSDSEDSLVQLGGLHEYGNNRCTMHSLPMCMDSIHTQSNSGTFSIHDKSISRTPNPAQDFNYFWVPPDDSSEDEFELGTKKSNITFNTDNKEFYRSSYSTLSQNHEHLPYLSNSNPESSSSSIQEPGNITREGWNTTQKWMSDNLQQYKHTDYTSLYKDSHFFEGKFSESETKKQFENSSFFVEHYLKKDDNKTLTQDFTPPYTFIGNRSKAAIEHGDMTDRTFIVNNMREGKTVTRVFDFEKDSDTTIYSKKEHKQVGPIICTNEPGITGSRSSLRVAVKPHEEISDKQCPICSTANTSDSNWCAECGSILVGNSPGTDKSHRNSLTKGIMTADKLSSRTGSESTECSESSSEEIFRLKKGTLDHKKLCWDNDSDVISNIGSSVLDKYYYCMNRLSRDGKQASSLSKDSSVLPLESYSKSQLLITNLEDNRIEKDLAFESEASDCGDEELHTNYGNTNVECFGALHPTTAGSNLENVVGDSKIFHGKSELDRTPPKTKHTKPTVTAPRSFNQNRVYDFLDRETFFFAAVRDVTQASRIPCDPHAPKPFEDPRPFRCAL</sequence>
<feature type="compositionally biased region" description="Basic and acidic residues" evidence="1">
    <location>
        <begin position="150"/>
        <end position="164"/>
    </location>
</feature>
<dbReference type="EMBL" id="JANPWB010000002">
    <property type="protein sequence ID" value="KAJ1206684.1"/>
    <property type="molecule type" value="Genomic_DNA"/>
</dbReference>
<comment type="caution">
    <text evidence="2">The sequence shown here is derived from an EMBL/GenBank/DDBJ whole genome shotgun (WGS) entry which is preliminary data.</text>
</comment>
<proteinExistence type="predicted"/>
<keyword evidence="3" id="KW-1185">Reference proteome</keyword>
<feature type="compositionally biased region" description="Polar residues" evidence="1">
    <location>
        <begin position="67"/>
        <end position="76"/>
    </location>
</feature>